<dbReference type="InterPro" id="IPR018391">
    <property type="entry name" value="PQQ_b-propeller_rpt"/>
</dbReference>
<dbReference type="NCBIfam" id="TIGR03300">
    <property type="entry name" value="assembly_YfgL"/>
    <property type="match status" value="1"/>
</dbReference>
<dbReference type="RefSeq" id="WP_128229558.1">
    <property type="nucleotide sequence ID" value="NZ_SACR01000004.1"/>
</dbReference>
<name>A0A437RFC6_9BURK</name>
<gene>
    <name evidence="4 7" type="primary">bamB</name>
    <name evidence="7" type="ORF">EOE66_15225</name>
</gene>
<comment type="subunit">
    <text evidence="4">Part of the Bam complex.</text>
</comment>
<keyword evidence="8" id="KW-1185">Reference proteome</keyword>
<evidence type="ECO:0000313" key="8">
    <source>
        <dbReference type="Proteomes" id="UP000285575"/>
    </source>
</evidence>
<dbReference type="AlphaFoldDB" id="A0A437RFC6"/>
<dbReference type="Gene3D" id="2.130.10.10">
    <property type="entry name" value="YVTN repeat-like/Quinoprotein amine dehydrogenase"/>
    <property type="match status" value="1"/>
</dbReference>
<dbReference type="SUPFAM" id="SSF50998">
    <property type="entry name" value="Quinoprotein alcohol dehydrogenase-like"/>
    <property type="match status" value="1"/>
</dbReference>
<dbReference type="EMBL" id="SACR01000004">
    <property type="protein sequence ID" value="RVU45468.1"/>
    <property type="molecule type" value="Genomic_DNA"/>
</dbReference>
<dbReference type="Pfam" id="PF13360">
    <property type="entry name" value="PQQ_2"/>
    <property type="match status" value="1"/>
</dbReference>
<keyword evidence="2 4" id="KW-0472">Membrane</keyword>
<feature type="signal peptide" evidence="5">
    <location>
        <begin position="1"/>
        <end position="22"/>
    </location>
</feature>
<comment type="caution">
    <text evidence="7">The sequence shown here is derived from an EMBL/GenBank/DDBJ whole genome shotgun (WGS) entry which is preliminary data.</text>
</comment>
<feature type="chain" id="PRO_5019595949" description="Outer membrane protein assembly factor BamB" evidence="5">
    <location>
        <begin position="23"/>
        <end position="371"/>
    </location>
</feature>
<dbReference type="InterPro" id="IPR011047">
    <property type="entry name" value="Quinoprotein_ADH-like_sf"/>
</dbReference>
<protein>
    <recommendedName>
        <fullName evidence="4">Outer membrane protein assembly factor BamB</fullName>
    </recommendedName>
</protein>
<dbReference type="HAMAP" id="MF_00923">
    <property type="entry name" value="OM_assembly_BamB"/>
    <property type="match status" value="1"/>
</dbReference>
<organism evidence="7 8">
    <name type="scientific">Rubrivivax rivuli</name>
    <dbReference type="NCBI Taxonomy" id="1862385"/>
    <lineage>
        <taxon>Bacteria</taxon>
        <taxon>Pseudomonadati</taxon>
        <taxon>Pseudomonadota</taxon>
        <taxon>Betaproteobacteria</taxon>
        <taxon>Burkholderiales</taxon>
        <taxon>Sphaerotilaceae</taxon>
        <taxon>Rubrivivax</taxon>
    </lineage>
</organism>
<comment type="similarity">
    <text evidence="4">Belongs to the BamB family.</text>
</comment>
<keyword evidence="3 4" id="KW-0998">Cell outer membrane</keyword>
<evidence type="ECO:0000256" key="3">
    <source>
        <dbReference type="ARBA" id="ARBA00023237"/>
    </source>
</evidence>
<dbReference type="OrthoDB" id="5173551at2"/>
<feature type="domain" description="Pyrrolo-quinoline quinone repeat" evidence="6">
    <location>
        <begin position="69"/>
        <end position="296"/>
    </location>
</feature>
<evidence type="ECO:0000259" key="6">
    <source>
        <dbReference type="Pfam" id="PF13360"/>
    </source>
</evidence>
<sequence>MRSSWQRWLGAAGVVLMLAGCAADKPKPTPLEPVAAKISARQVWSASIGSINFPMVPTVQGGVFFVASGGEVRALKAEDGGELWRASAGGAIAAGVGSDGRYTSVVTRGNEVVTFDNGREVWRKRVPSAVVTPPFVGGERVFVMGVDRAVHAFDALDGRRLWVYSKPGDALTLAQASVVTAFRNSLLVAQGQRLTALDPLRGTVLWEVPLASPRGTNEVERLADLIGPMVRVGDRVCGRAFQSAVGCADAARGALLWSRNNAGAQAVASNAELVIGADASDRITAWRASTGDVAWQSERLLYRGLGGALAVGPSVVFGDEQGYLHFMDAATGEPQLRLQPGSKGVLGAPVLSGTTMLVIARDGGLYAFRPN</sequence>
<dbReference type="InterPro" id="IPR002372">
    <property type="entry name" value="PQQ_rpt_dom"/>
</dbReference>
<dbReference type="GO" id="GO:0043165">
    <property type="term" value="P:Gram-negative-bacterium-type cell outer membrane assembly"/>
    <property type="evidence" value="ECO:0007669"/>
    <property type="project" value="UniProtKB-UniRule"/>
</dbReference>
<proteinExistence type="inferred from homology"/>
<evidence type="ECO:0000256" key="1">
    <source>
        <dbReference type="ARBA" id="ARBA00022729"/>
    </source>
</evidence>
<comment type="subcellular location">
    <subcellularLocation>
        <location evidence="4">Cell outer membrane</location>
        <topology evidence="4">Lipid-anchor</topology>
    </subcellularLocation>
</comment>
<accession>A0A437RFC6</accession>
<evidence type="ECO:0000256" key="4">
    <source>
        <dbReference type="HAMAP-Rule" id="MF_00923"/>
    </source>
</evidence>
<evidence type="ECO:0000256" key="2">
    <source>
        <dbReference type="ARBA" id="ARBA00023136"/>
    </source>
</evidence>
<dbReference type="PANTHER" id="PTHR34512">
    <property type="entry name" value="CELL SURFACE PROTEIN"/>
    <property type="match status" value="1"/>
</dbReference>
<keyword evidence="4" id="KW-0449">Lipoprotein</keyword>
<dbReference type="InterPro" id="IPR017687">
    <property type="entry name" value="BamB"/>
</dbReference>
<keyword evidence="4" id="KW-0564">Palmitate</keyword>
<dbReference type="InterPro" id="IPR015943">
    <property type="entry name" value="WD40/YVTN_repeat-like_dom_sf"/>
</dbReference>
<evidence type="ECO:0000256" key="5">
    <source>
        <dbReference type="SAM" id="SignalP"/>
    </source>
</evidence>
<keyword evidence="1 4" id="KW-0732">Signal</keyword>
<dbReference type="Proteomes" id="UP000285575">
    <property type="component" value="Unassembled WGS sequence"/>
</dbReference>
<dbReference type="GO" id="GO:0009279">
    <property type="term" value="C:cell outer membrane"/>
    <property type="evidence" value="ECO:0007669"/>
    <property type="project" value="UniProtKB-SubCell"/>
</dbReference>
<dbReference type="GO" id="GO:0051205">
    <property type="term" value="P:protein insertion into membrane"/>
    <property type="evidence" value="ECO:0007669"/>
    <property type="project" value="UniProtKB-UniRule"/>
</dbReference>
<comment type="function">
    <text evidence="4">Part of the outer membrane protein assembly complex, which is involved in assembly and insertion of beta-barrel proteins into the outer membrane.</text>
</comment>
<dbReference type="PANTHER" id="PTHR34512:SF30">
    <property type="entry name" value="OUTER MEMBRANE PROTEIN ASSEMBLY FACTOR BAMB"/>
    <property type="match status" value="1"/>
</dbReference>
<reference evidence="7 8" key="1">
    <citation type="submission" date="2019-01" db="EMBL/GenBank/DDBJ databases">
        <authorList>
            <person name="Chen W.-M."/>
        </authorList>
    </citation>
    <scope>NUCLEOTIDE SEQUENCE [LARGE SCALE GENOMIC DNA]</scope>
    <source>
        <strain evidence="7 8">KYPY4</strain>
    </source>
</reference>
<dbReference type="PROSITE" id="PS51257">
    <property type="entry name" value="PROKAR_LIPOPROTEIN"/>
    <property type="match status" value="1"/>
</dbReference>
<evidence type="ECO:0000313" key="7">
    <source>
        <dbReference type="EMBL" id="RVU45468.1"/>
    </source>
</evidence>
<dbReference type="SMART" id="SM00564">
    <property type="entry name" value="PQQ"/>
    <property type="match status" value="4"/>
</dbReference>